<feature type="binding site" evidence="10">
    <location>
        <begin position="211"/>
        <end position="212"/>
    </location>
    <ligand>
        <name>2-[(2R,5Z)-2-carboxy-4-methylthiazol-5(2H)-ylidene]ethyl phosphate</name>
        <dbReference type="ChEBI" id="CHEBI:62899"/>
    </ligand>
</feature>
<dbReference type="GO" id="GO:0009229">
    <property type="term" value="P:thiamine diphosphate biosynthetic process"/>
    <property type="evidence" value="ECO:0007669"/>
    <property type="project" value="UniProtKB-UniRule"/>
</dbReference>
<keyword evidence="13" id="KW-1185">Reference proteome</keyword>
<dbReference type="InterPro" id="IPR036206">
    <property type="entry name" value="ThiamineP_synth_sf"/>
</dbReference>
<dbReference type="STRING" id="644284.Arch_1279"/>
<comment type="catalytic activity">
    <reaction evidence="7 10">
        <text>4-methyl-5-(2-phosphooxyethyl)-thiazole + 4-amino-2-methyl-5-(diphosphooxymethyl)pyrimidine + H(+) = thiamine phosphate + diphosphate</text>
        <dbReference type="Rhea" id="RHEA:22328"/>
        <dbReference type="ChEBI" id="CHEBI:15378"/>
        <dbReference type="ChEBI" id="CHEBI:33019"/>
        <dbReference type="ChEBI" id="CHEBI:37575"/>
        <dbReference type="ChEBI" id="CHEBI:57841"/>
        <dbReference type="ChEBI" id="CHEBI:58296"/>
        <dbReference type="EC" id="2.5.1.3"/>
    </reaction>
</comment>
<keyword evidence="5 10" id="KW-0460">Magnesium</keyword>
<dbReference type="PANTHER" id="PTHR20857">
    <property type="entry name" value="THIAMINE-PHOSPHATE PYROPHOSPHORYLASE"/>
    <property type="match status" value="1"/>
</dbReference>
<evidence type="ECO:0000256" key="4">
    <source>
        <dbReference type="ARBA" id="ARBA00022723"/>
    </source>
</evidence>
<dbReference type="KEGG" id="ahe:Arch_1279"/>
<evidence type="ECO:0000256" key="10">
    <source>
        <dbReference type="HAMAP-Rule" id="MF_00097"/>
    </source>
</evidence>
<dbReference type="Proteomes" id="UP000000376">
    <property type="component" value="Chromosome"/>
</dbReference>
<feature type="binding site" evidence="10">
    <location>
        <position position="134"/>
    </location>
    <ligand>
        <name>4-amino-2-methyl-5-(diphosphooxymethyl)pyrimidine</name>
        <dbReference type="ChEBI" id="CHEBI:57841"/>
    </ligand>
</feature>
<dbReference type="AlphaFoldDB" id="D7BK04"/>
<keyword evidence="3 10" id="KW-0808">Transferase</keyword>
<comment type="cofactor">
    <cofactor evidence="10">
        <name>Mg(2+)</name>
        <dbReference type="ChEBI" id="CHEBI:18420"/>
    </cofactor>
    <text evidence="10">Binds 1 Mg(2+) ion per subunit.</text>
</comment>
<dbReference type="HAMAP" id="MF_00097">
    <property type="entry name" value="TMP_synthase"/>
    <property type="match status" value="1"/>
</dbReference>
<dbReference type="GO" id="GO:0000287">
    <property type="term" value="F:magnesium ion binding"/>
    <property type="evidence" value="ECO:0007669"/>
    <property type="project" value="UniProtKB-UniRule"/>
</dbReference>
<keyword evidence="4 10" id="KW-0479">Metal-binding</keyword>
<dbReference type="RefSeq" id="WP_013170476.1">
    <property type="nucleotide sequence ID" value="NC_014218.1"/>
</dbReference>
<dbReference type="EC" id="2.5.1.3" evidence="10"/>
<dbReference type="eggNOG" id="COG0352">
    <property type="taxonomic scope" value="Bacteria"/>
</dbReference>
<evidence type="ECO:0000256" key="9">
    <source>
        <dbReference type="ARBA" id="ARBA00047883"/>
    </source>
</evidence>
<feature type="binding site" evidence="10">
    <location>
        <position position="192"/>
    </location>
    <ligand>
        <name>2-[(2R,5Z)-2-carboxy-4-methylthiazol-5(2H)-ylidene]ethyl phosphate</name>
        <dbReference type="ChEBI" id="CHEBI:62899"/>
    </ligand>
</feature>
<dbReference type="Pfam" id="PF02581">
    <property type="entry name" value="TMP-TENI"/>
    <property type="match status" value="1"/>
</dbReference>
<dbReference type="GO" id="GO:0009228">
    <property type="term" value="P:thiamine biosynthetic process"/>
    <property type="evidence" value="ECO:0007669"/>
    <property type="project" value="UniProtKB-KW"/>
</dbReference>
<keyword evidence="6 10" id="KW-0784">Thiamine biosynthesis</keyword>
<reference evidence="12 13" key="1">
    <citation type="journal article" date="2010" name="Stand. Genomic Sci.">
        <title>Complete genome sequence of Arcanobacterium haemolyticum type strain (11018).</title>
        <authorList>
            <person name="Yasawong M."/>
            <person name="Teshima H."/>
            <person name="Lapidus A."/>
            <person name="Nolan M."/>
            <person name="Lucas S."/>
            <person name="Glavina Del Rio T."/>
            <person name="Tice H."/>
            <person name="Cheng J."/>
            <person name="Bruce D."/>
            <person name="Detter C."/>
            <person name="Tapia R."/>
            <person name="Han C."/>
            <person name="Goodwin L."/>
            <person name="Pitluck S."/>
            <person name="Liolios K."/>
            <person name="Ivanova N."/>
            <person name="Mavromatis K."/>
            <person name="Mikhailova N."/>
            <person name="Pati A."/>
            <person name="Chen A."/>
            <person name="Palaniappan K."/>
            <person name="Land M."/>
            <person name="Hauser L."/>
            <person name="Chang Y."/>
            <person name="Jeffries C."/>
            <person name="Rohde M."/>
            <person name="Sikorski J."/>
            <person name="Pukall R."/>
            <person name="Goker M."/>
            <person name="Woyke T."/>
            <person name="Bristow J."/>
            <person name="Eisen J."/>
            <person name="Markowitz V."/>
            <person name="Hugenholtz P."/>
            <person name="Kyrpides N."/>
            <person name="Klenk H."/>
        </authorList>
    </citation>
    <scope>NUCLEOTIDE SEQUENCE [LARGE SCALE GENOMIC DNA]</scope>
    <source>
        <strain evidence="13">ATCC 9345 / DSM 20595 / CCUG 17215 / LMG 16163 / NBRC 15585 / NCTC 8452 / 11018</strain>
    </source>
</reference>
<protein>
    <recommendedName>
        <fullName evidence="10">Thiamine-phosphate synthase</fullName>
        <shortName evidence="10">TP synthase</shortName>
        <shortName evidence="10">TPS</shortName>
        <ecNumber evidence="10">2.5.1.3</ecNumber>
    </recommendedName>
    <alternativeName>
        <fullName evidence="10">Thiamine-phosphate pyrophosphorylase</fullName>
        <shortName evidence="10">TMP pyrophosphorylase</shortName>
        <shortName evidence="10">TMP-PPase</shortName>
    </alternativeName>
</protein>
<feature type="binding site" evidence="10">
    <location>
        <position position="91"/>
    </location>
    <ligand>
        <name>Mg(2+)</name>
        <dbReference type="ChEBI" id="CHEBI:18420"/>
    </ligand>
</feature>
<gene>
    <name evidence="10" type="primary">thiE</name>
    <name evidence="12" type="ordered locus">Arch_1279</name>
</gene>
<feature type="binding site" evidence="10">
    <location>
        <position position="115"/>
    </location>
    <ligand>
        <name>Mg(2+)</name>
        <dbReference type="ChEBI" id="CHEBI:18420"/>
    </ligand>
</feature>
<organism evidence="12 13">
    <name type="scientific">Arcanobacterium haemolyticum (strain ATCC 9345 / DSM 20595 / CCM 5947 / CCUG 17215 / LMG 16163 / NBRC 15585 / NCTC 8452 / 11018)</name>
    <dbReference type="NCBI Taxonomy" id="644284"/>
    <lineage>
        <taxon>Bacteria</taxon>
        <taxon>Bacillati</taxon>
        <taxon>Actinomycetota</taxon>
        <taxon>Actinomycetes</taxon>
        <taxon>Actinomycetales</taxon>
        <taxon>Actinomycetaceae</taxon>
        <taxon>Arcanobacterium</taxon>
    </lineage>
</organism>
<dbReference type="EMBL" id="CP002045">
    <property type="protein sequence ID" value="ADH92984.1"/>
    <property type="molecule type" value="Genomic_DNA"/>
</dbReference>
<evidence type="ECO:0000256" key="3">
    <source>
        <dbReference type="ARBA" id="ARBA00022679"/>
    </source>
</evidence>
<evidence type="ECO:0000256" key="1">
    <source>
        <dbReference type="ARBA" id="ARBA00003814"/>
    </source>
</evidence>
<feature type="binding site" evidence="10">
    <location>
        <position position="164"/>
    </location>
    <ligand>
        <name>4-amino-2-methyl-5-(diphosphooxymethyl)pyrimidine</name>
        <dbReference type="ChEBI" id="CHEBI:57841"/>
    </ligand>
</feature>
<comment type="catalytic activity">
    <reaction evidence="8 10">
        <text>2-(2-carboxy-4-methylthiazol-5-yl)ethyl phosphate + 4-amino-2-methyl-5-(diphosphooxymethyl)pyrimidine + 2 H(+) = thiamine phosphate + CO2 + diphosphate</text>
        <dbReference type="Rhea" id="RHEA:47848"/>
        <dbReference type="ChEBI" id="CHEBI:15378"/>
        <dbReference type="ChEBI" id="CHEBI:16526"/>
        <dbReference type="ChEBI" id="CHEBI:33019"/>
        <dbReference type="ChEBI" id="CHEBI:37575"/>
        <dbReference type="ChEBI" id="CHEBI:57841"/>
        <dbReference type="ChEBI" id="CHEBI:62890"/>
        <dbReference type="EC" id="2.5.1.3"/>
    </reaction>
</comment>
<proteinExistence type="inferred from homology"/>
<comment type="similarity">
    <text evidence="10">Belongs to the thiamine-phosphate synthase family.</text>
</comment>
<dbReference type="HOGENOM" id="CLU_018272_3_2_11"/>
<dbReference type="GO" id="GO:0005737">
    <property type="term" value="C:cytoplasm"/>
    <property type="evidence" value="ECO:0007669"/>
    <property type="project" value="TreeGrafter"/>
</dbReference>
<feature type="domain" description="Thiamine phosphate synthase/TenI" evidence="11">
    <location>
        <begin position="40"/>
        <end position="214"/>
    </location>
</feature>
<dbReference type="Gene3D" id="3.20.20.70">
    <property type="entry name" value="Aldolase class I"/>
    <property type="match status" value="1"/>
</dbReference>
<dbReference type="OrthoDB" id="3243336at2"/>
<name>D7BK04_ARCHD</name>
<feature type="binding site" evidence="10">
    <location>
        <begin position="161"/>
        <end position="163"/>
    </location>
    <ligand>
        <name>2-[(2R,5Z)-2-carboxy-4-methylthiazol-5(2H)-ylidene]ethyl phosphate</name>
        <dbReference type="ChEBI" id="CHEBI:62899"/>
    </ligand>
</feature>
<evidence type="ECO:0000313" key="12">
    <source>
        <dbReference type="EMBL" id="ADH92984.1"/>
    </source>
</evidence>
<evidence type="ECO:0000256" key="5">
    <source>
        <dbReference type="ARBA" id="ARBA00022842"/>
    </source>
</evidence>
<feature type="binding site" evidence="10">
    <location>
        <position position="90"/>
    </location>
    <ligand>
        <name>4-amino-2-methyl-5-(diphosphooxymethyl)pyrimidine</name>
        <dbReference type="ChEBI" id="CHEBI:57841"/>
    </ligand>
</feature>
<dbReference type="InterPro" id="IPR013785">
    <property type="entry name" value="Aldolase_TIM"/>
</dbReference>
<dbReference type="InterPro" id="IPR022998">
    <property type="entry name" value="ThiamineP_synth_TenI"/>
</dbReference>
<evidence type="ECO:0000256" key="7">
    <source>
        <dbReference type="ARBA" id="ARBA00047334"/>
    </source>
</evidence>
<dbReference type="InterPro" id="IPR034291">
    <property type="entry name" value="TMP_synthase"/>
</dbReference>
<comment type="pathway">
    <text evidence="2 10">Cofactor biosynthesis; thiamine diphosphate biosynthesis; thiamine phosphate from 4-amino-2-methyl-5-diphosphomethylpyrimidine and 4-methyl-5-(2-phosphoethyl)-thiazole: step 1/1.</text>
</comment>
<dbReference type="UniPathway" id="UPA00060">
    <property type="reaction ID" value="UER00141"/>
</dbReference>
<evidence type="ECO:0000313" key="13">
    <source>
        <dbReference type="Proteomes" id="UP000000376"/>
    </source>
</evidence>
<accession>D7BK04</accession>
<dbReference type="PANTHER" id="PTHR20857:SF15">
    <property type="entry name" value="THIAMINE-PHOSPHATE SYNTHASE"/>
    <property type="match status" value="1"/>
</dbReference>
<feature type="binding site" evidence="10">
    <location>
        <begin position="58"/>
        <end position="62"/>
    </location>
    <ligand>
        <name>4-amino-2-methyl-5-(diphosphooxymethyl)pyrimidine</name>
        <dbReference type="ChEBI" id="CHEBI:57841"/>
    </ligand>
</feature>
<dbReference type="CDD" id="cd00564">
    <property type="entry name" value="TMP_TenI"/>
    <property type="match status" value="1"/>
</dbReference>
<evidence type="ECO:0000259" key="11">
    <source>
        <dbReference type="Pfam" id="PF02581"/>
    </source>
</evidence>
<sequence>MKRATPRGGIYLVTDPGLSMARIGVPYLPDSNDWYQQAISETLKTCKAAADAGVTTIQLRWKNVDARYLYQLAQEVWDILRNTHVQIVINDRVDVFLALQTKGIYVHGVHIGQTDIHPRIVRDLIGERPFIGYSAATPQELQEANELDVIDWIGLGVVHATATKTDAPKPLGIDGMIAAAGTARLPVTAIGGIGKRDVAALAGNVHSAAVVSAIVSATSPYEAAHELVSTWNAAA</sequence>
<comment type="catalytic activity">
    <reaction evidence="9 10">
        <text>2-[(2R,5Z)-2-carboxy-4-methylthiazol-5(2H)-ylidene]ethyl phosphate + 4-amino-2-methyl-5-(diphosphooxymethyl)pyrimidine + 2 H(+) = thiamine phosphate + CO2 + diphosphate</text>
        <dbReference type="Rhea" id="RHEA:47844"/>
        <dbReference type="ChEBI" id="CHEBI:15378"/>
        <dbReference type="ChEBI" id="CHEBI:16526"/>
        <dbReference type="ChEBI" id="CHEBI:33019"/>
        <dbReference type="ChEBI" id="CHEBI:37575"/>
        <dbReference type="ChEBI" id="CHEBI:57841"/>
        <dbReference type="ChEBI" id="CHEBI:62899"/>
        <dbReference type="EC" id="2.5.1.3"/>
    </reaction>
</comment>
<comment type="function">
    <text evidence="1 10">Condenses 4-methyl-5-(beta-hydroxyethyl)thiazole monophosphate (THZ-P) and 2-methyl-4-amino-5-hydroxymethyl pyrimidine pyrophosphate (HMP-PP) to form thiamine monophosphate (TMP).</text>
</comment>
<evidence type="ECO:0000256" key="6">
    <source>
        <dbReference type="ARBA" id="ARBA00022977"/>
    </source>
</evidence>
<dbReference type="SUPFAM" id="SSF51391">
    <property type="entry name" value="Thiamin phosphate synthase"/>
    <property type="match status" value="1"/>
</dbReference>
<evidence type="ECO:0000256" key="2">
    <source>
        <dbReference type="ARBA" id="ARBA00005165"/>
    </source>
</evidence>
<evidence type="ECO:0000256" key="8">
    <source>
        <dbReference type="ARBA" id="ARBA00047851"/>
    </source>
</evidence>
<dbReference type="GO" id="GO:0004789">
    <property type="term" value="F:thiamine-phosphate diphosphorylase activity"/>
    <property type="evidence" value="ECO:0007669"/>
    <property type="project" value="UniProtKB-UniRule"/>
</dbReference>